<sequence length="187" mass="20819">MDLYGHRVQTQSPINVGRNGPLWTQSPDTEPNQCGAEVYSPRAAHNARQLQQKERVSIPVHTGYCLGRSESRSSLRPELNANTLLCLRLFGKFQAIHGFTYWDTVISLGYPWLHVLGLQWSVYAIHGSMYWDYCGQFMLPMAPRIEITVISLGYPWLNPSSRLGGELSPPGEGSEFGLSPVGVVGVE</sequence>
<reference evidence="2" key="1">
    <citation type="journal article" date="2023" name="G3 (Bethesda)">
        <title>A reference genome for the long-term kleptoplast-retaining sea slug Elysia crispata morphotype clarki.</title>
        <authorList>
            <person name="Eastman K.E."/>
            <person name="Pendleton A.L."/>
            <person name="Shaikh M.A."/>
            <person name="Suttiyut T."/>
            <person name="Ogas R."/>
            <person name="Tomko P."/>
            <person name="Gavelis G."/>
            <person name="Widhalm J.R."/>
            <person name="Wisecaver J.H."/>
        </authorList>
    </citation>
    <scope>NUCLEOTIDE SEQUENCE</scope>
    <source>
        <strain evidence="2">ECLA1</strain>
    </source>
</reference>
<comment type="caution">
    <text evidence="2">The sequence shown here is derived from an EMBL/GenBank/DDBJ whole genome shotgun (WGS) entry which is preliminary data.</text>
</comment>
<evidence type="ECO:0000313" key="2">
    <source>
        <dbReference type="EMBL" id="KAK3772644.1"/>
    </source>
</evidence>
<feature type="region of interest" description="Disordered" evidence="1">
    <location>
        <begin position="165"/>
        <end position="187"/>
    </location>
</feature>
<name>A0AAE0ZNE3_9GAST</name>
<dbReference type="Proteomes" id="UP001283361">
    <property type="component" value="Unassembled WGS sequence"/>
</dbReference>
<proteinExistence type="predicted"/>
<dbReference type="AlphaFoldDB" id="A0AAE0ZNE3"/>
<gene>
    <name evidence="2" type="ORF">RRG08_016057</name>
</gene>
<evidence type="ECO:0000313" key="3">
    <source>
        <dbReference type="Proteomes" id="UP001283361"/>
    </source>
</evidence>
<feature type="compositionally biased region" description="Low complexity" evidence="1">
    <location>
        <begin position="165"/>
        <end position="175"/>
    </location>
</feature>
<organism evidence="2 3">
    <name type="scientific">Elysia crispata</name>
    <name type="common">lettuce slug</name>
    <dbReference type="NCBI Taxonomy" id="231223"/>
    <lineage>
        <taxon>Eukaryota</taxon>
        <taxon>Metazoa</taxon>
        <taxon>Spiralia</taxon>
        <taxon>Lophotrochozoa</taxon>
        <taxon>Mollusca</taxon>
        <taxon>Gastropoda</taxon>
        <taxon>Heterobranchia</taxon>
        <taxon>Euthyneura</taxon>
        <taxon>Panpulmonata</taxon>
        <taxon>Sacoglossa</taxon>
        <taxon>Placobranchoidea</taxon>
        <taxon>Plakobranchidae</taxon>
        <taxon>Elysia</taxon>
    </lineage>
</organism>
<dbReference type="EMBL" id="JAWDGP010003608">
    <property type="protein sequence ID" value="KAK3772644.1"/>
    <property type="molecule type" value="Genomic_DNA"/>
</dbReference>
<evidence type="ECO:0000256" key="1">
    <source>
        <dbReference type="SAM" id="MobiDB-lite"/>
    </source>
</evidence>
<protein>
    <submittedName>
        <fullName evidence="2">Uncharacterized protein</fullName>
    </submittedName>
</protein>
<accession>A0AAE0ZNE3</accession>
<keyword evidence="3" id="KW-1185">Reference proteome</keyword>